<name>A0ABU8YIP7_9CYAN</name>
<protein>
    <submittedName>
        <fullName evidence="1">Chemotaxis protein CheB</fullName>
    </submittedName>
</protein>
<dbReference type="Gene3D" id="2.150.10.10">
    <property type="entry name" value="Serralysin-like metalloprotease, C-terminal"/>
    <property type="match status" value="1"/>
</dbReference>
<dbReference type="PANTHER" id="PTHR34599">
    <property type="entry name" value="PEROXIDASE-RELATED"/>
    <property type="match status" value="1"/>
</dbReference>
<dbReference type="InterPro" id="IPR018511">
    <property type="entry name" value="Hemolysin-typ_Ca-bd_CS"/>
</dbReference>
<dbReference type="SUPFAM" id="SSF51120">
    <property type="entry name" value="beta-Roll"/>
    <property type="match status" value="1"/>
</dbReference>
<dbReference type="EMBL" id="JBBLXS010000040">
    <property type="protein sequence ID" value="MEK0184242.1"/>
    <property type="molecule type" value="Genomic_DNA"/>
</dbReference>
<dbReference type="Gene3D" id="1.10.606.20">
    <property type="match status" value="1"/>
</dbReference>
<sequence length="576" mass="60750">MASLTGTPKFDYLEGTSESDKISALDGNDIIYANSGDDFLQGDGGKDKICGDQGNDSIFGGADDDILWGGKGRDLIVGNSGNDIIYGGVDSDTITGGEGDDIFAIAKGSGGTTLATADYISDFGNGNDKIRLLNGLTFEDLNIQQGAGANSNSTVIQDKLTGEYLAVLPGVNSSTINPNNFTTHILGNAVTDWNTTTLDAVRTASTAPPLASRNMAMVHAAIYDAVNSISKQYSPYRVQIDAPAGASEEAATAAAAHRVLVSLYPAQAVKFNEAYASSLAKIPDGKSKDDGIALGEKVADDMISWRSTDGATQVVPYTPTNELGTWVPTPPALASALLPQWPDVTPFAMTSGSQFRPAGPPALDSAKYAEEVNYVKEIGNIDSLTRTPDQTAIATFWANGAGTFTPPGHWNQIAQDASALTGNSLEDTARLFALLNIAEADAAISSWDAKYQYKLWRPVTAIRQADTDNNPSTTADPQWTPLLVTPPFPEYTSGHSTFSGAAEPVMNSVFGSDFGFGDKGDKTVNTLRTFDNFAQAADESGMSRLYAGIHFMSANVDGLSSGRNVGNYVVQNFLKA</sequence>
<evidence type="ECO:0000313" key="2">
    <source>
        <dbReference type="Proteomes" id="UP001384579"/>
    </source>
</evidence>
<organism evidence="1 2">
    <name type="scientific">Microcoleus anatoxicus PTRS2</name>
    <dbReference type="NCBI Taxonomy" id="2705321"/>
    <lineage>
        <taxon>Bacteria</taxon>
        <taxon>Bacillati</taxon>
        <taxon>Cyanobacteriota</taxon>
        <taxon>Cyanophyceae</taxon>
        <taxon>Oscillatoriophycideae</taxon>
        <taxon>Oscillatoriales</taxon>
        <taxon>Microcoleaceae</taxon>
        <taxon>Microcoleus</taxon>
        <taxon>Microcoleus anatoxicus</taxon>
    </lineage>
</organism>
<dbReference type="PANTHER" id="PTHR34599:SF1">
    <property type="entry name" value="PHOSPHATIDIC ACID PHOSPHATASE TYPE 2_HALOPEROXIDASE DOMAIN-CONTAINING PROTEIN"/>
    <property type="match status" value="1"/>
</dbReference>
<comment type="caution">
    <text evidence="1">The sequence shown here is derived from an EMBL/GenBank/DDBJ whole genome shotgun (WGS) entry which is preliminary data.</text>
</comment>
<dbReference type="SUPFAM" id="SSF48317">
    <property type="entry name" value="Acid phosphatase/Vanadium-dependent haloperoxidase"/>
    <property type="match status" value="1"/>
</dbReference>
<dbReference type="InterPro" id="IPR001343">
    <property type="entry name" value="Hemolysn_Ca-bd"/>
</dbReference>
<dbReference type="InterPro" id="IPR052559">
    <property type="entry name" value="V-haloperoxidase"/>
</dbReference>
<gene>
    <name evidence="1" type="ORF">WMG39_05185</name>
</gene>
<dbReference type="Proteomes" id="UP001384579">
    <property type="component" value="Unassembled WGS sequence"/>
</dbReference>
<evidence type="ECO:0000313" key="1">
    <source>
        <dbReference type="EMBL" id="MEK0184242.1"/>
    </source>
</evidence>
<dbReference type="Pfam" id="PF00353">
    <property type="entry name" value="HemolysinCabind"/>
    <property type="match status" value="2"/>
</dbReference>
<reference evidence="1 2" key="1">
    <citation type="journal article" date="2020" name="Harmful Algae">
        <title>Molecular and morphological characterization of a novel dihydroanatoxin-a producing Microcoleus species (cyanobacteria) from the Russian River, California, USA.</title>
        <authorList>
            <person name="Conklin K.Y."/>
            <person name="Stancheva R."/>
            <person name="Otten T.G."/>
            <person name="Fadness R."/>
            <person name="Boyer G.L."/>
            <person name="Read B."/>
            <person name="Zhang X."/>
            <person name="Sheath R.G."/>
        </authorList>
    </citation>
    <scope>NUCLEOTIDE SEQUENCE [LARGE SCALE GENOMIC DNA]</scope>
    <source>
        <strain evidence="1 2">PTRS2</strain>
    </source>
</reference>
<accession>A0ABU8YIP7</accession>
<proteinExistence type="predicted"/>
<dbReference type="PRINTS" id="PR00313">
    <property type="entry name" value="CABNDNGRPT"/>
</dbReference>
<dbReference type="CDD" id="cd03398">
    <property type="entry name" value="PAP2_haloperoxidase"/>
    <property type="match status" value="1"/>
</dbReference>
<dbReference type="InterPro" id="IPR011049">
    <property type="entry name" value="Serralysin-like_metalloprot_C"/>
</dbReference>
<keyword evidence="2" id="KW-1185">Reference proteome</keyword>
<dbReference type="PROSITE" id="PS00330">
    <property type="entry name" value="HEMOLYSIN_CALCIUM"/>
    <property type="match status" value="1"/>
</dbReference>
<dbReference type="InterPro" id="IPR036938">
    <property type="entry name" value="PAP2/HPO_sf"/>
</dbReference>
<dbReference type="RefSeq" id="WP_340522361.1">
    <property type="nucleotide sequence ID" value="NZ_JBBLXS010000040.1"/>
</dbReference>